<gene>
    <name evidence="2" type="ORF">S12H4_25917</name>
</gene>
<comment type="caution">
    <text evidence="2">The sequence shown here is derived from an EMBL/GenBank/DDBJ whole genome shotgun (WGS) entry which is preliminary data.</text>
</comment>
<name>X1SGT2_9ZZZZ</name>
<keyword evidence="1" id="KW-1133">Transmembrane helix</keyword>
<protein>
    <submittedName>
        <fullName evidence="2">Uncharacterized protein</fullName>
    </submittedName>
</protein>
<evidence type="ECO:0000256" key="1">
    <source>
        <dbReference type="SAM" id="Phobius"/>
    </source>
</evidence>
<keyword evidence="1" id="KW-0812">Transmembrane</keyword>
<sequence length="95" mass="11218">MKWVKNVFKIPYLIAFFICLIIIARIVWPNINYDDTSFYLTLLAVIILVIPNIGELLSRIKRFKKGDFEIEIESKLNYLTEKTEKAEEDIEFSTN</sequence>
<dbReference type="AlphaFoldDB" id="X1SGT2"/>
<feature type="transmembrane region" description="Helical" evidence="1">
    <location>
        <begin position="12"/>
        <end position="31"/>
    </location>
</feature>
<evidence type="ECO:0000313" key="2">
    <source>
        <dbReference type="EMBL" id="GAI78361.1"/>
    </source>
</evidence>
<keyword evidence="1" id="KW-0472">Membrane</keyword>
<organism evidence="2">
    <name type="scientific">marine sediment metagenome</name>
    <dbReference type="NCBI Taxonomy" id="412755"/>
    <lineage>
        <taxon>unclassified sequences</taxon>
        <taxon>metagenomes</taxon>
        <taxon>ecological metagenomes</taxon>
    </lineage>
</organism>
<proteinExistence type="predicted"/>
<accession>X1SGT2</accession>
<feature type="transmembrane region" description="Helical" evidence="1">
    <location>
        <begin position="37"/>
        <end position="57"/>
    </location>
</feature>
<reference evidence="2" key="1">
    <citation type="journal article" date="2014" name="Front. Microbiol.">
        <title>High frequency of phylogenetically diverse reductive dehalogenase-homologous genes in deep subseafloor sedimentary metagenomes.</title>
        <authorList>
            <person name="Kawai M."/>
            <person name="Futagami T."/>
            <person name="Toyoda A."/>
            <person name="Takaki Y."/>
            <person name="Nishi S."/>
            <person name="Hori S."/>
            <person name="Arai W."/>
            <person name="Tsubouchi T."/>
            <person name="Morono Y."/>
            <person name="Uchiyama I."/>
            <person name="Ito T."/>
            <person name="Fujiyama A."/>
            <person name="Inagaki F."/>
            <person name="Takami H."/>
        </authorList>
    </citation>
    <scope>NUCLEOTIDE SEQUENCE</scope>
    <source>
        <strain evidence="2">Expedition CK06-06</strain>
    </source>
</reference>
<dbReference type="EMBL" id="BARW01014654">
    <property type="protein sequence ID" value="GAI78361.1"/>
    <property type="molecule type" value="Genomic_DNA"/>
</dbReference>